<evidence type="ECO:0000313" key="4">
    <source>
        <dbReference type="Proteomes" id="UP000664859"/>
    </source>
</evidence>
<proteinExistence type="predicted"/>
<dbReference type="EMBL" id="JAFCMP010000113">
    <property type="protein sequence ID" value="KAG5186165.1"/>
    <property type="molecule type" value="Genomic_DNA"/>
</dbReference>
<evidence type="ECO:0000256" key="1">
    <source>
        <dbReference type="SAM" id="MobiDB-lite"/>
    </source>
</evidence>
<gene>
    <name evidence="3" type="ORF">JKP88DRAFT_218974</name>
</gene>
<feature type="compositionally biased region" description="Basic and acidic residues" evidence="1">
    <location>
        <begin position="91"/>
        <end position="111"/>
    </location>
</feature>
<reference evidence="3" key="1">
    <citation type="submission" date="2021-02" db="EMBL/GenBank/DDBJ databases">
        <title>First Annotated Genome of the Yellow-green Alga Tribonema minus.</title>
        <authorList>
            <person name="Mahan K.M."/>
        </authorList>
    </citation>
    <scope>NUCLEOTIDE SEQUENCE</scope>
    <source>
        <strain evidence="3">UTEX B ZZ1240</strain>
    </source>
</reference>
<dbReference type="OrthoDB" id="10052172at2759"/>
<comment type="caution">
    <text evidence="3">The sequence shown here is derived from an EMBL/GenBank/DDBJ whole genome shotgun (WGS) entry which is preliminary data.</text>
</comment>
<dbReference type="AlphaFoldDB" id="A0A835Z364"/>
<feature type="domain" description="Hypervirulence associated protein TUDOR" evidence="2">
    <location>
        <begin position="54"/>
        <end position="112"/>
    </location>
</feature>
<dbReference type="Pfam" id="PF11160">
    <property type="entry name" value="Hva1_TUDOR"/>
    <property type="match status" value="1"/>
</dbReference>
<evidence type="ECO:0000313" key="3">
    <source>
        <dbReference type="EMBL" id="KAG5186165.1"/>
    </source>
</evidence>
<dbReference type="Gene3D" id="2.30.30.1060">
    <property type="match status" value="1"/>
</dbReference>
<evidence type="ECO:0000259" key="2">
    <source>
        <dbReference type="Pfam" id="PF11160"/>
    </source>
</evidence>
<name>A0A835Z364_9STRA</name>
<keyword evidence="4" id="KW-1185">Reference proteome</keyword>
<dbReference type="Proteomes" id="UP000664859">
    <property type="component" value="Unassembled WGS sequence"/>
</dbReference>
<sequence>MRKAVAILCVFSIRQYIASGFPLANTLLRQAQRQQRFASRHLLSNMADREVQPGDHVAWSTSNGQTQGEAVDIITEDTKIKRFTAKASEENPKVLVKSDKTGSKAAHKPESLEVLDD</sequence>
<dbReference type="InterPro" id="IPR021331">
    <property type="entry name" value="Hva1_TUDOR"/>
</dbReference>
<feature type="region of interest" description="Disordered" evidence="1">
    <location>
        <begin position="91"/>
        <end position="117"/>
    </location>
</feature>
<organism evidence="3 4">
    <name type="scientific">Tribonema minus</name>
    <dbReference type="NCBI Taxonomy" id="303371"/>
    <lineage>
        <taxon>Eukaryota</taxon>
        <taxon>Sar</taxon>
        <taxon>Stramenopiles</taxon>
        <taxon>Ochrophyta</taxon>
        <taxon>PX clade</taxon>
        <taxon>Xanthophyceae</taxon>
        <taxon>Tribonematales</taxon>
        <taxon>Tribonemataceae</taxon>
        <taxon>Tribonema</taxon>
    </lineage>
</organism>
<protein>
    <recommendedName>
        <fullName evidence="2">Hypervirulence associated protein TUDOR domain-containing protein</fullName>
    </recommendedName>
</protein>
<accession>A0A835Z364</accession>